<feature type="compositionally biased region" description="Basic and acidic residues" evidence="1">
    <location>
        <begin position="11"/>
        <end position="20"/>
    </location>
</feature>
<comment type="caution">
    <text evidence="2">The sequence shown here is derived from an EMBL/GenBank/DDBJ whole genome shotgun (WGS) entry which is preliminary data.</text>
</comment>
<proteinExistence type="predicted"/>
<sequence>MSPLRGCCGGKEQRRGHALDHPAAVDPQELWEAPRSSADLSCKALDAALASATPTCAARSFHPKSAPTQLPPAVLPMAALTNVWASRRHRSPAPSTPSNS</sequence>
<feature type="region of interest" description="Disordered" evidence="1">
    <location>
        <begin position="1"/>
        <end position="26"/>
    </location>
</feature>
<evidence type="ECO:0000313" key="2">
    <source>
        <dbReference type="EMBL" id="KAA0177952.1"/>
    </source>
</evidence>
<protein>
    <submittedName>
        <fullName evidence="2">Uncharacterized protein</fullName>
    </submittedName>
</protein>
<reference evidence="2 3" key="1">
    <citation type="submission" date="2019-07" db="EMBL/GenBank/DDBJ databases">
        <title>Genomes of Cafeteria roenbergensis.</title>
        <authorList>
            <person name="Fischer M.G."/>
            <person name="Hackl T."/>
            <person name="Roman M."/>
        </authorList>
    </citation>
    <scope>NUCLEOTIDE SEQUENCE [LARGE SCALE GENOMIC DNA]</scope>
    <source>
        <strain evidence="2 3">E4-10P</strain>
    </source>
</reference>
<dbReference type="AlphaFoldDB" id="A0A5A8EKE8"/>
<name>A0A5A8EKE8_CAFRO</name>
<evidence type="ECO:0000256" key="1">
    <source>
        <dbReference type="SAM" id="MobiDB-lite"/>
    </source>
</evidence>
<dbReference type="Proteomes" id="UP000322899">
    <property type="component" value="Unassembled WGS sequence"/>
</dbReference>
<evidence type="ECO:0000313" key="3">
    <source>
        <dbReference type="Proteomes" id="UP000322899"/>
    </source>
</evidence>
<dbReference type="EMBL" id="VLTO01000002">
    <property type="protein sequence ID" value="KAA0177952.1"/>
    <property type="molecule type" value="Genomic_DNA"/>
</dbReference>
<accession>A0A5A8EKE8</accession>
<gene>
    <name evidence="2" type="ORF">FNF27_00500</name>
</gene>
<organism evidence="2 3">
    <name type="scientific">Cafeteria roenbergensis</name>
    <name type="common">Marine flagellate</name>
    <dbReference type="NCBI Taxonomy" id="33653"/>
    <lineage>
        <taxon>Eukaryota</taxon>
        <taxon>Sar</taxon>
        <taxon>Stramenopiles</taxon>
        <taxon>Bigyra</taxon>
        <taxon>Opalozoa</taxon>
        <taxon>Bicosoecida</taxon>
        <taxon>Cafeteriaceae</taxon>
        <taxon>Cafeteria</taxon>
    </lineage>
</organism>